<proteinExistence type="predicted"/>
<evidence type="ECO:0000313" key="6">
    <source>
        <dbReference type="EMBL" id="SLN27657.1"/>
    </source>
</evidence>
<evidence type="ECO:0000256" key="1">
    <source>
        <dbReference type="ARBA" id="ARBA00023015"/>
    </source>
</evidence>
<sequence>MESLSLSEVSNGETVEALSRLMLFIGSSNVFSPVTLRTVDTEIDRAQALHLPDFQALNLVMSAARSVSFGPELFMVVCDMHNAKDLLERTRLADPMLAGCKLVIGFEGTQDAQSFFEMYAQDIFARNISFLPMNLNVCAFLGLLTVIGSGAHYIPPEIAAKVARKHTQAPEKVSQSVPKPTHTLAQSASAQSEAIQTALTPREFEVLSLAAEGCPNKVIARDLNISEHTVKLHMHRVISKLDVSNRTEAAARLHHSYDE</sequence>
<dbReference type="PANTHER" id="PTHR44688">
    <property type="entry name" value="DNA-BINDING TRANSCRIPTIONAL ACTIVATOR DEVR_DOSR"/>
    <property type="match status" value="1"/>
</dbReference>
<dbReference type="PROSITE" id="PS50043">
    <property type="entry name" value="HTH_LUXR_2"/>
    <property type="match status" value="1"/>
</dbReference>
<keyword evidence="2" id="KW-0238">DNA-binding</keyword>
<dbReference type="RefSeq" id="WP_170842104.1">
    <property type="nucleotide sequence ID" value="NZ_FNZV01000002.1"/>
</dbReference>
<reference evidence="6 7" key="1">
    <citation type="submission" date="2017-03" db="EMBL/GenBank/DDBJ databases">
        <authorList>
            <person name="Afonso C.L."/>
            <person name="Miller P.J."/>
            <person name="Scott M.A."/>
            <person name="Spackman E."/>
            <person name="Goraichik I."/>
            <person name="Dimitrov K.M."/>
            <person name="Suarez D.L."/>
            <person name="Swayne D.E."/>
        </authorList>
    </citation>
    <scope>NUCLEOTIDE SEQUENCE [LARGE SCALE GENOMIC DNA]</scope>
    <source>
        <strain evidence="6 7">CECT 7971</strain>
    </source>
</reference>
<evidence type="ECO:0000256" key="3">
    <source>
        <dbReference type="ARBA" id="ARBA00023163"/>
    </source>
</evidence>
<evidence type="ECO:0000256" key="2">
    <source>
        <dbReference type="ARBA" id="ARBA00023125"/>
    </source>
</evidence>
<keyword evidence="7" id="KW-1185">Reference proteome</keyword>
<evidence type="ECO:0000259" key="5">
    <source>
        <dbReference type="PROSITE" id="PS50043"/>
    </source>
</evidence>
<dbReference type="InterPro" id="IPR016032">
    <property type="entry name" value="Sig_transdc_resp-reg_C-effctor"/>
</dbReference>
<dbReference type="SUPFAM" id="SSF46894">
    <property type="entry name" value="C-terminal effector domain of the bipartite response regulators"/>
    <property type="match status" value="1"/>
</dbReference>
<evidence type="ECO:0000256" key="4">
    <source>
        <dbReference type="SAM" id="MobiDB-lite"/>
    </source>
</evidence>
<dbReference type="AlphaFoldDB" id="A0A1Y5RXA7"/>
<dbReference type="PANTHER" id="PTHR44688:SF16">
    <property type="entry name" value="DNA-BINDING TRANSCRIPTIONAL ACTIVATOR DEVR_DOSR"/>
    <property type="match status" value="1"/>
</dbReference>
<dbReference type="GO" id="GO:0003677">
    <property type="term" value="F:DNA binding"/>
    <property type="evidence" value="ECO:0007669"/>
    <property type="project" value="UniProtKB-KW"/>
</dbReference>
<name>A0A1Y5RXA7_9RHOB</name>
<keyword evidence="3" id="KW-0804">Transcription</keyword>
<dbReference type="EMBL" id="FWFW01000002">
    <property type="protein sequence ID" value="SLN27657.1"/>
    <property type="molecule type" value="Genomic_DNA"/>
</dbReference>
<dbReference type="SMART" id="SM00421">
    <property type="entry name" value="HTH_LUXR"/>
    <property type="match status" value="1"/>
</dbReference>
<feature type="region of interest" description="Disordered" evidence="4">
    <location>
        <begin position="170"/>
        <end position="192"/>
    </location>
</feature>
<dbReference type="PRINTS" id="PR00038">
    <property type="entry name" value="HTHLUXR"/>
</dbReference>
<dbReference type="CDD" id="cd06170">
    <property type="entry name" value="LuxR_C_like"/>
    <property type="match status" value="1"/>
</dbReference>
<gene>
    <name evidence="6" type="primary">liaR</name>
    <name evidence="6" type="ORF">PAM7971_01076</name>
</gene>
<keyword evidence="1" id="KW-0805">Transcription regulation</keyword>
<accession>A0A1Y5RXA7</accession>
<evidence type="ECO:0000313" key="7">
    <source>
        <dbReference type="Proteomes" id="UP000193307"/>
    </source>
</evidence>
<dbReference type="Pfam" id="PF00196">
    <property type="entry name" value="GerE"/>
    <property type="match status" value="1"/>
</dbReference>
<feature type="domain" description="HTH luxR-type" evidence="5">
    <location>
        <begin position="192"/>
        <end position="257"/>
    </location>
</feature>
<dbReference type="STRING" id="658057.SAMN04488032_10213"/>
<dbReference type="InterPro" id="IPR000792">
    <property type="entry name" value="Tscrpt_reg_LuxR_C"/>
</dbReference>
<organism evidence="6 7">
    <name type="scientific">Pacificibacter marinus</name>
    <dbReference type="NCBI Taxonomy" id="658057"/>
    <lineage>
        <taxon>Bacteria</taxon>
        <taxon>Pseudomonadati</taxon>
        <taxon>Pseudomonadota</taxon>
        <taxon>Alphaproteobacteria</taxon>
        <taxon>Rhodobacterales</taxon>
        <taxon>Roseobacteraceae</taxon>
        <taxon>Pacificibacter</taxon>
    </lineage>
</organism>
<dbReference type="Gene3D" id="1.10.10.10">
    <property type="entry name" value="Winged helix-like DNA-binding domain superfamily/Winged helix DNA-binding domain"/>
    <property type="match status" value="1"/>
</dbReference>
<protein>
    <submittedName>
        <fullName evidence="6">Transcriptional regulatory protein LiaR</fullName>
    </submittedName>
</protein>
<dbReference type="PROSITE" id="PS00622">
    <property type="entry name" value="HTH_LUXR_1"/>
    <property type="match status" value="1"/>
</dbReference>
<dbReference type="GO" id="GO:0006355">
    <property type="term" value="P:regulation of DNA-templated transcription"/>
    <property type="evidence" value="ECO:0007669"/>
    <property type="project" value="InterPro"/>
</dbReference>
<dbReference type="InterPro" id="IPR036388">
    <property type="entry name" value="WH-like_DNA-bd_sf"/>
</dbReference>
<dbReference type="Proteomes" id="UP000193307">
    <property type="component" value="Unassembled WGS sequence"/>
</dbReference>